<sequence length="136" mass="15395">MPPKKTCLCYCTKDKVEIQVTESSKSATFASPRKRALFLSLTPRKEITKVKLTPHGNCFQINLKENPFHSKSADRSMLKCAVRLQKADQNIKITQLVLSKSLNTLRETKVERTPDHAIFIQEKILLLEILGDILSG</sequence>
<dbReference type="AlphaFoldDB" id="A0A0A0K546"/>
<accession>A0A0A0K546</accession>
<name>A0A0A0K546_CUCSA</name>
<reference evidence="1 2" key="3">
    <citation type="journal article" date="2010" name="BMC Genomics">
        <title>Transcriptome sequencing and comparative analysis of cucumber flowers with different sex types.</title>
        <authorList>
            <person name="Guo S."/>
            <person name="Zheng Y."/>
            <person name="Joung J.G."/>
            <person name="Liu S."/>
            <person name="Zhang Z."/>
            <person name="Crasta O.R."/>
            <person name="Sobral B.W."/>
            <person name="Xu Y."/>
            <person name="Huang S."/>
            <person name="Fei Z."/>
        </authorList>
    </citation>
    <scope>NUCLEOTIDE SEQUENCE [LARGE SCALE GENOMIC DNA]</scope>
    <source>
        <strain evidence="2">cv. 9930</strain>
    </source>
</reference>
<reference evidence="1 2" key="1">
    <citation type="journal article" date="2009" name="Nat. Genet.">
        <title>The genome of the cucumber, Cucumis sativus L.</title>
        <authorList>
            <person name="Huang S."/>
            <person name="Li R."/>
            <person name="Zhang Z."/>
            <person name="Li L."/>
            <person name="Gu X."/>
            <person name="Fan W."/>
            <person name="Lucas W.J."/>
            <person name="Wang X."/>
            <person name="Xie B."/>
            <person name="Ni P."/>
            <person name="Ren Y."/>
            <person name="Zhu H."/>
            <person name="Li J."/>
            <person name="Lin K."/>
            <person name="Jin W."/>
            <person name="Fei Z."/>
            <person name="Li G."/>
            <person name="Staub J."/>
            <person name="Kilian A."/>
            <person name="van der Vossen E.A."/>
            <person name="Wu Y."/>
            <person name="Guo J."/>
            <person name="He J."/>
            <person name="Jia Z."/>
            <person name="Ren Y."/>
            <person name="Tian G."/>
            <person name="Lu Y."/>
            <person name="Ruan J."/>
            <person name="Qian W."/>
            <person name="Wang M."/>
            <person name="Huang Q."/>
            <person name="Li B."/>
            <person name="Xuan Z."/>
            <person name="Cao J."/>
            <person name="Asan"/>
            <person name="Wu Z."/>
            <person name="Zhang J."/>
            <person name="Cai Q."/>
            <person name="Bai Y."/>
            <person name="Zhao B."/>
            <person name="Han Y."/>
            <person name="Li Y."/>
            <person name="Li X."/>
            <person name="Wang S."/>
            <person name="Shi Q."/>
            <person name="Liu S."/>
            <person name="Cho W.K."/>
            <person name="Kim J.Y."/>
            <person name="Xu Y."/>
            <person name="Heller-Uszynska K."/>
            <person name="Miao H."/>
            <person name="Cheng Z."/>
            <person name="Zhang S."/>
            <person name="Wu J."/>
            <person name="Yang Y."/>
            <person name="Kang H."/>
            <person name="Li M."/>
            <person name="Liang H."/>
            <person name="Ren X."/>
            <person name="Shi Z."/>
            <person name="Wen M."/>
            <person name="Jian M."/>
            <person name="Yang H."/>
            <person name="Zhang G."/>
            <person name="Yang Z."/>
            <person name="Chen R."/>
            <person name="Liu S."/>
            <person name="Li J."/>
            <person name="Ma L."/>
            <person name="Liu H."/>
            <person name="Zhou Y."/>
            <person name="Zhao J."/>
            <person name="Fang X."/>
            <person name="Li G."/>
            <person name="Fang L."/>
            <person name="Li Y."/>
            <person name="Liu D."/>
            <person name="Zheng H."/>
            <person name="Zhang Y."/>
            <person name="Qin N."/>
            <person name="Li Z."/>
            <person name="Yang G."/>
            <person name="Yang S."/>
            <person name="Bolund L."/>
            <person name="Kristiansen K."/>
            <person name="Zheng H."/>
            <person name="Li S."/>
            <person name="Zhang X."/>
            <person name="Yang H."/>
            <person name="Wang J."/>
            <person name="Sun R."/>
            <person name="Zhang B."/>
            <person name="Jiang S."/>
            <person name="Wang J."/>
            <person name="Du Y."/>
            <person name="Li S."/>
        </authorList>
    </citation>
    <scope>NUCLEOTIDE SEQUENCE [LARGE SCALE GENOMIC DNA]</scope>
    <source>
        <strain evidence="2">cv. 9930</strain>
    </source>
</reference>
<dbReference type="Proteomes" id="UP000029981">
    <property type="component" value="Chromosome 7"/>
</dbReference>
<dbReference type="Gramene" id="KGN43407">
    <property type="protein sequence ID" value="KGN43407"/>
    <property type="gene ID" value="Csa_7G031680"/>
</dbReference>
<organism evidence="1 2">
    <name type="scientific">Cucumis sativus</name>
    <name type="common">Cucumber</name>
    <dbReference type="NCBI Taxonomy" id="3659"/>
    <lineage>
        <taxon>Eukaryota</taxon>
        <taxon>Viridiplantae</taxon>
        <taxon>Streptophyta</taxon>
        <taxon>Embryophyta</taxon>
        <taxon>Tracheophyta</taxon>
        <taxon>Spermatophyta</taxon>
        <taxon>Magnoliopsida</taxon>
        <taxon>eudicotyledons</taxon>
        <taxon>Gunneridae</taxon>
        <taxon>Pentapetalae</taxon>
        <taxon>rosids</taxon>
        <taxon>fabids</taxon>
        <taxon>Cucurbitales</taxon>
        <taxon>Cucurbitaceae</taxon>
        <taxon>Benincaseae</taxon>
        <taxon>Cucumis</taxon>
    </lineage>
</organism>
<reference evidence="1 2" key="2">
    <citation type="journal article" date="2009" name="PLoS ONE">
        <title>An integrated genetic and cytogenetic map of the cucumber genome.</title>
        <authorList>
            <person name="Ren Y."/>
            <person name="Zhang Z."/>
            <person name="Liu J."/>
            <person name="Staub J.E."/>
            <person name="Han Y."/>
            <person name="Cheng Z."/>
            <person name="Li X."/>
            <person name="Lu J."/>
            <person name="Miao H."/>
            <person name="Kang H."/>
            <person name="Xie B."/>
            <person name="Gu X."/>
            <person name="Wang X."/>
            <person name="Du Y."/>
            <person name="Jin W."/>
            <person name="Huang S."/>
        </authorList>
    </citation>
    <scope>NUCLEOTIDE SEQUENCE [LARGE SCALE GENOMIC DNA]</scope>
    <source>
        <strain evidence="2">cv. 9930</strain>
    </source>
</reference>
<dbReference type="EMBL" id="CM002928">
    <property type="protein sequence ID" value="KGN43407.1"/>
    <property type="molecule type" value="Genomic_DNA"/>
</dbReference>
<protein>
    <submittedName>
        <fullName evidence="1">Uncharacterized protein</fullName>
    </submittedName>
</protein>
<proteinExistence type="predicted"/>
<evidence type="ECO:0000313" key="1">
    <source>
        <dbReference type="EMBL" id="KGN43407.1"/>
    </source>
</evidence>
<gene>
    <name evidence="1" type="ORF">Csa_7G031680</name>
</gene>
<evidence type="ECO:0000313" key="2">
    <source>
        <dbReference type="Proteomes" id="UP000029981"/>
    </source>
</evidence>
<reference evidence="1 2" key="4">
    <citation type="journal article" date="2011" name="BMC Genomics">
        <title>RNA-Seq improves annotation of protein-coding genes in the cucumber genome.</title>
        <authorList>
            <person name="Li Z."/>
            <person name="Zhang Z."/>
            <person name="Yan P."/>
            <person name="Huang S."/>
            <person name="Fei Z."/>
            <person name="Lin K."/>
        </authorList>
    </citation>
    <scope>NUCLEOTIDE SEQUENCE [LARGE SCALE GENOMIC DNA]</scope>
    <source>
        <strain evidence="2">cv. 9930</strain>
    </source>
</reference>
<keyword evidence="2" id="KW-1185">Reference proteome</keyword>